<protein>
    <recommendedName>
        <fullName evidence="4">EF-hand domain-containing protein</fullName>
    </recommendedName>
</protein>
<evidence type="ECO:0000313" key="3">
    <source>
        <dbReference type="Proteomes" id="UP000184174"/>
    </source>
</evidence>
<accession>A0AB36I3F4</accession>
<comment type="caution">
    <text evidence="2">The sequence shown here is derived from an EMBL/GenBank/DDBJ whole genome shotgun (WGS) entry which is preliminary data.</text>
</comment>
<dbReference type="Proteomes" id="UP000184174">
    <property type="component" value="Unassembled WGS sequence"/>
</dbReference>
<sequence length="108" mass="12592">MSSNSRVNDNSKLTERQKLENEIRELSKKAPVFEIKSKEDFEKFFDEEFDDDILKDLTDQGYTGKKLIDKFEKTKKKLPVAMDKLIDEAENEKMGPISKAEFEKKIGL</sequence>
<gene>
    <name evidence="2" type="ORF">BJI45_00265</name>
</gene>
<dbReference type="RefSeq" id="WP_072574781.1">
    <property type="nucleotide sequence ID" value="NZ_JBNPKA010000033.1"/>
</dbReference>
<proteinExistence type="predicted"/>
<evidence type="ECO:0000256" key="1">
    <source>
        <dbReference type="SAM" id="Coils"/>
    </source>
</evidence>
<feature type="coiled-coil region" evidence="1">
    <location>
        <begin position="9"/>
        <end position="36"/>
    </location>
</feature>
<evidence type="ECO:0000313" key="2">
    <source>
        <dbReference type="EMBL" id="OJI11681.1"/>
    </source>
</evidence>
<organism evidence="2 3">
    <name type="scientific">Limosilactobacillus reuteri</name>
    <name type="common">Lactobacillus reuteri</name>
    <dbReference type="NCBI Taxonomy" id="1598"/>
    <lineage>
        <taxon>Bacteria</taxon>
        <taxon>Bacillati</taxon>
        <taxon>Bacillota</taxon>
        <taxon>Bacilli</taxon>
        <taxon>Lactobacillales</taxon>
        <taxon>Lactobacillaceae</taxon>
        <taxon>Limosilactobacillus</taxon>
    </lineage>
</organism>
<evidence type="ECO:0008006" key="4">
    <source>
        <dbReference type="Google" id="ProtNLM"/>
    </source>
</evidence>
<dbReference type="AlphaFoldDB" id="A0AB36I3F4"/>
<keyword evidence="1" id="KW-0175">Coiled coil</keyword>
<reference evidence="2 3" key="1">
    <citation type="submission" date="2016-10" db="EMBL/GenBank/DDBJ databases">
        <title>Genome sequence of Lactobacillus reuteri 121, a source of glucan and fructan exopolysaccharides.</title>
        <authorList>
            <person name="Gangoiti J."/>
            <person name="Lammerts Van Bueren A."/>
            <person name="Dijkhuizen L."/>
        </authorList>
    </citation>
    <scope>NUCLEOTIDE SEQUENCE [LARGE SCALE GENOMIC DNA]</scope>
    <source>
        <strain evidence="2 3">121</strain>
    </source>
</reference>
<name>A0AB36I3F4_LIMRT</name>
<dbReference type="EMBL" id="MKQH01000006">
    <property type="protein sequence ID" value="OJI11681.1"/>
    <property type="molecule type" value="Genomic_DNA"/>
</dbReference>